<gene>
    <name evidence="1" type="ORF">LACBIDRAFT_331765</name>
</gene>
<proteinExistence type="predicted"/>
<dbReference type="RefSeq" id="XP_001886251.1">
    <property type="nucleotide sequence ID" value="XM_001886216.1"/>
</dbReference>
<dbReference type="InParanoid" id="B0DQH3"/>
<sequence>MHRGTWIMSLSEVGVVIGGGFYGTAIGRNSSDVREEAPCTIRPKCAQGEAPKKCKRAPYASKTFIGSVADLLGRGAQKCRKERPSEPDPVSISLIPEVHLVWKGPSHVENEDGRCVHLYLPLIPGWTHPERAHGDVIDVNGGDV</sequence>
<reference evidence="1 2" key="1">
    <citation type="journal article" date="2008" name="Nature">
        <title>The genome of Laccaria bicolor provides insights into mycorrhizal symbiosis.</title>
        <authorList>
            <person name="Martin F."/>
            <person name="Aerts A."/>
            <person name="Ahren D."/>
            <person name="Brun A."/>
            <person name="Danchin E.G.J."/>
            <person name="Duchaussoy F."/>
            <person name="Gibon J."/>
            <person name="Kohler A."/>
            <person name="Lindquist E."/>
            <person name="Pereda V."/>
            <person name="Salamov A."/>
            <person name="Shapiro H.J."/>
            <person name="Wuyts J."/>
            <person name="Blaudez D."/>
            <person name="Buee M."/>
            <person name="Brokstein P."/>
            <person name="Canbaeck B."/>
            <person name="Cohen D."/>
            <person name="Courty P.E."/>
            <person name="Coutinho P.M."/>
            <person name="Delaruelle C."/>
            <person name="Detter J.C."/>
            <person name="Deveau A."/>
            <person name="DiFazio S."/>
            <person name="Duplessis S."/>
            <person name="Fraissinet-Tachet L."/>
            <person name="Lucic E."/>
            <person name="Frey-Klett P."/>
            <person name="Fourrey C."/>
            <person name="Feussner I."/>
            <person name="Gay G."/>
            <person name="Grimwood J."/>
            <person name="Hoegger P.J."/>
            <person name="Jain P."/>
            <person name="Kilaru S."/>
            <person name="Labbe J."/>
            <person name="Lin Y.C."/>
            <person name="Legue V."/>
            <person name="Le Tacon F."/>
            <person name="Marmeisse R."/>
            <person name="Melayah D."/>
            <person name="Montanini B."/>
            <person name="Muratet M."/>
            <person name="Nehls U."/>
            <person name="Niculita-Hirzel H."/>
            <person name="Oudot-Le Secq M.P."/>
            <person name="Peter M."/>
            <person name="Quesneville H."/>
            <person name="Rajashekar B."/>
            <person name="Reich M."/>
            <person name="Rouhier N."/>
            <person name="Schmutz J."/>
            <person name="Yin T."/>
            <person name="Chalot M."/>
            <person name="Henrissat B."/>
            <person name="Kuees U."/>
            <person name="Lucas S."/>
            <person name="Van de Peer Y."/>
            <person name="Podila G.K."/>
            <person name="Polle A."/>
            <person name="Pukkila P.J."/>
            <person name="Richardson P.M."/>
            <person name="Rouze P."/>
            <person name="Sanders I.R."/>
            <person name="Stajich J.E."/>
            <person name="Tunlid A."/>
            <person name="Tuskan G."/>
            <person name="Grigoriev I.V."/>
        </authorList>
    </citation>
    <scope>NUCLEOTIDE SEQUENCE [LARGE SCALE GENOMIC DNA]</scope>
    <source>
        <strain evidence="2">S238N-H82 / ATCC MYA-4686</strain>
    </source>
</reference>
<evidence type="ECO:0000313" key="2">
    <source>
        <dbReference type="Proteomes" id="UP000001194"/>
    </source>
</evidence>
<keyword evidence="2" id="KW-1185">Reference proteome</keyword>
<dbReference type="HOGENOM" id="CLU_1796807_0_0_1"/>
<name>B0DQH3_LACBS</name>
<dbReference type="AlphaFoldDB" id="B0DQH3"/>
<dbReference type="GeneID" id="6081883"/>
<evidence type="ECO:0000313" key="1">
    <source>
        <dbReference type="EMBL" id="EDR03110.1"/>
    </source>
</evidence>
<protein>
    <submittedName>
        <fullName evidence="1">Predicted protein</fullName>
    </submittedName>
</protein>
<dbReference type="KEGG" id="lbc:LACBIDRAFT_331765"/>
<organism evidence="2">
    <name type="scientific">Laccaria bicolor (strain S238N-H82 / ATCC MYA-4686)</name>
    <name type="common">Bicoloured deceiver</name>
    <name type="synonym">Laccaria laccata var. bicolor</name>
    <dbReference type="NCBI Taxonomy" id="486041"/>
    <lineage>
        <taxon>Eukaryota</taxon>
        <taxon>Fungi</taxon>
        <taxon>Dikarya</taxon>
        <taxon>Basidiomycota</taxon>
        <taxon>Agaricomycotina</taxon>
        <taxon>Agaricomycetes</taxon>
        <taxon>Agaricomycetidae</taxon>
        <taxon>Agaricales</taxon>
        <taxon>Agaricineae</taxon>
        <taxon>Hydnangiaceae</taxon>
        <taxon>Laccaria</taxon>
    </lineage>
</organism>
<accession>B0DQH3</accession>
<dbReference type="EMBL" id="DS547126">
    <property type="protein sequence ID" value="EDR03110.1"/>
    <property type="molecule type" value="Genomic_DNA"/>
</dbReference>
<dbReference type="Proteomes" id="UP000001194">
    <property type="component" value="Unassembled WGS sequence"/>
</dbReference>